<dbReference type="SUPFAM" id="SSF55083">
    <property type="entry name" value="6-hydroxymethyl-7,8-dihydropterin pyrophosphokinase, HPPK"/>
    <property type="match status" value="1"/>
</dbReference>
<evidence type="ECO:0000256" key="5">
    <source>
        <dbReference type="ARBA" id="ARBA00022679"/>
    </source>
</evidence>
<dbReference type="RefSeq" id="WP_065614637.1">
    <property type="nucleotide sequence ID" value="NZ_CAMLFL010000004.1"/>
</dbReference>
<dbReference type="GO" id="GO:0046654">
    <property type="term" value="P:tetrahydrofolate biosynthetic process"/>
    <property type="evidence" value="ECO:0007669"/>
    <property type="project" value="UniProtKB-UniPathway"/>
</dbReference>
<dbReference type="AlphaFoldDB" id="A0A242NTF6"/>
<dbReference type="PROSITE" id="PS00794">
    <property type="entry name" value="HPPK"/>
    <property type="match status" value="1"/>
</dbReference>
<dbReference type="Proteomes" id="UP000194968">
    <property type="component" value="Unassembled WGS sequence"/>
</dbReference>
<dbReference type="PANTHER" id="PTHR43071:SF1">
    <property type="entry name" value="2-AMINO-4-HYDROXY-6-HYDROXYMETHYLDIHYDROPTERIDINE PYROPHOSPHOKINASE"/>
    <property type="match status" value="1"/>
</dbReference>
<keyword evidence="6" id="KW-0547">Nucleotide-binding</keyword>
<evidence type="ECO:0000256" key="9">
    <source>
        <dbReference type="ARBA" id="ARBA00022909"/>
    </source>
</evidence>
<evidence type="ECO:0000256" key="2">
    <source>
        <dbReference type="ARBA" id="ARBA00005810"/>
    </source>
</evidence>
<keyword evidence="9" id="KW-0289">Folate biosynthesis</keyword>
<comment type="similarity">
    <text evidence="2">Belongs to the HPPK family.</text>
</comment>
<evidence type="ECO:0000256" key="8">
    <source>
        <dbReference type="ARBA" id="ARBA00022840"/>
    </source>
</evidence>
<gene>
    <name evidence="14" type="ORF">B6D06_08640</name>
</gene>
<evidence type="ECO:0000256" key="12">
    <source>
        <dbReference type="ARBA" id="ARBA00033413"/>
    </source>
</evidence>
<proteinExistence type="inferred from homology"/>
<evidence type="ECO:0000256" key="6">
    <source>
        <dbReference type="ARBA" id="ARBA00022741"/>
    </source>
</evidence>
<dbReference type="InterPro" id="IPR000550">
    <property type="entry name" value="Hppk"/>
</dbReference>
<reference evidence="14 15" key="1">
    <citation type="submission" date="2017-03" db="EMBL/GenBank/DDBJ databases">
        <title>Comparative genomics of honeybee gut symbionts reveal geographically distinct and subgroup specific antibiotic resistance.</title>
        <authorList>
            <person name="Ludvigsen J."/>
            <person name="Porcellato D."/>
            <person name="Labee-Lund T.M."/>
            <person name="Amdam G.V."/>
            <person name="Rudi K."/>
        </authorList>
    </citation>
    <scope>NUCLEOTIDE SEQUENCE [LARGE SCALE GENOMIC DNA]</scope>
    <source>
        <strain evidence="14 15">A-4-12</strain>
    </source>
</reference>
<comment type="caution">
    <text evidence="14">The sequence shown here is derived from an EMBL/GenBank/DDBJ whole genome shotgun (WGS) entry which is preliminary data.</text>
</comment>
<accession>A0A242NTF6</accession>
<comment type="pathway">
    <text evidence="1">Cofactor biosynthesis; tetrahydrofolate biosynthesis; 2-amino-4-hydroxy-6-hydroxymethyl-7,8-dihydropteridine diphosphate from 7,8-dihydroneopterin triphosphate: step 4/4.</text>
</comment>
<evidence type="ECO:0000256" key="11">
    <source>
        <dbReference type="ARBA" id="ARBA00029766"/>
    </source>
</evidence>
<dbReference type="Gene3D" id="3.30.70.560">
    <property type="entry name" value="7,8-Dihydro-6-hydroxymethylpterin-pyrophosphokinase HPPK"/>
    <property type="match status" value="1"/>
</dbReference>
<dbReference type="GO" id="GO:0046656">
    <property type="term" value="P:folic acid biosynthetic process"/>
    <property type="evidence" value="ECO:0007669"/>
    <property type="project" value="UniProtKB-KW"/>
</dbReference>
<dbReference type="GO" id="GO:0005524">
    <property type="term" value="F:ATP binding"/>
    <property type="evidence" value="ECO:0007669"/>
    <property type="project" value="UniProtKB-KW"/>
</dbReference>
<evidence type="ECO:0000313" key="15">
    <source>
        <dbReference type="Proteomes" id="UP000194968"/>
    </source>
</evidence>
<evidence type="ECO:0000256" key="1">
    <source>
        <dbReference type="ARBA" id="ARBA00005051"/>
    </source>
</evidence>
<dbReference type="PANTHER" id="PTHR43071">
    <property type="entry name" value="2-AMINO-4-HYDROXY-6-HYDROXYMETHYLDIHYDROPTERIDINE PYROPHOSPHOKINASE"/>
    <property type="match status" value="1"/>
</dbReference>
<dbReference type="NCBIfam" id="TIGR01498">
    <property type="entry name" value="folK"/>
    <property type="match status" value="1"/>
</dbReference>
<protein>
    <recommendedName>
        <fullName evidence="4">2-amino-4-hydroxy-6-hydroxymethyldihydropteridine pyrophosphokinase</fullName>
        <ecNumber evidence="3">2.7.6.3</ecNumber>
    </recommendedName>
    <alternativeName>
        <fullName evidence="11">6-hydroxymethyl-7,8-dihydropterin pyrophosphokinase</fullName>
    </alternativeName>
    <alternativeName>
        <fullName evidence="12">7,8-dihydro-6-hydroxymethylpterin-pyrophosphokinase</fullName>
    </alternativeName>
</protein>
<evidence type="ECO:0000256" key="7">
    <source>
        <dbReference type="ARBA" id="ARBA00022777"/>
    </source>
</evidence>
<keyword evidence="8" id="KW-0067">ATP-binding</keyword>
<keyword evidence="5" id="KW-0808">Transferase</keyword>
<dbReference type="EC" id="2.7.6.3" evidence="3"/>
<dbReference type="OrthoDB" id="9808041at2"/>
<organism evidence="14 15">
    <name type="scientific">Gilliamella apis</name>
    <dbReference type="NCBI Taxonomy" id="1970738"/>
    <lineage>
        <taxon>Bacteria</taxon>
        <taxon>Pseudomonadati</taxon>
        <taxon>Pseudomonadota</taxon>
        <taxon>Gammaproteobacteria</taxon>
        <taxon>Orbales</taxon>
        <taxon>Orbaceae</taxon>
        <taxon>Gilliamella</taxon>
    </lineage>
</organism>
<dbReference type="GO" id="GO:0003848">
    <property type="term" value="F:2-amino-4-hydroxy-6-hydroxymethyldihydropteridine diphosphokinase activity"/>
    <property type="evidence" value="ECO:0007669"/>
    <property type="project" value="UniProtKB-EC"/>
</dbReference>
<dbReference type="GO" id="GO:0016301">
    <property type="term" value="F:kinase activity"/>
    <property type="evidence" value="ECO:0007669"/>
    <property type="project" value="UniProtKB-KW"/>
</dbReference>
<evidence type="ECO:0000256" key="10">
    <source>
        <dbReference type="ARBA" id="ARBA00029409"/>
    </source>
</evidence>
<name>A0A242NTF6_9GAMM</name>
<dbReference type="CDD" id="cd00483">
    <property type="entry name" value="HPPK"/>
    <property type="match status" value="1"/>
</dbReference>
<feature type="domain" description="7,8-dihydro-6-hydroxymethylpterin-pyrophosphokinase" evidence="13">
    <location>
        <begin position="89"/>
        <end position="100"/>
    </location>
</feature>
<sequence length="161" mass="18473">MSICYIALGSNLNDPLEQTNQAIAALKQLPETVVSDISPFYRSKPLGPQDQNDYLNAVIKLTTSLTPIALLDHLQAIEKSQGRVRKENRWGARTLDLDILLYDDLVIDTERLTIPHYHMKKREFVLYPLFDISPDLILPDNDKLFNLLTKCPMNGLEKWHE</sequence>
<evidence type="ECO:0000259" key="13">
    <source>
        <dbReference type="PROSITE" id="PS00794"/>
    </source>
</evidence>
<dbReference type="InterPro" id="IPR035907">
    <property type="entry name" value="Hppk_sf"/>
</dbReference>
<evidence type="ECO:0000256" key="3">
    <source>
        <dbReference type="ARBA" id="ARBA00013253"/>
    </source>
</evidence>
<dbReference type="Pfam" id="PF01288">
    <property type="entry name" value="HPPK"/>
    <property type="match status" value="1"/>
</dbReference>
<comment type="function">
    <text evidence="10">Catalyzes the transfer of pyrophosphate from adenosine triphosphate (ATP) to 6-hydroxymethyl-7,8-dihydropterin, an enzymatic step in folate biosynthesis pathway.</text>
</comment>
<dbReference type="EMBL" id="NASK01000100">
    <property type="protein sequence ID" value="OTQ48764.1"/>
    <property type="molecule type" value="Genomic_DNA"/>
</dbReference>
<keyword evidence="7 14" id="KW-0418">Kinase</keyword>
<dbReference type="UniPathway" id="UPA00077">
    <property type="reaction ID" value="UER00155"/>
</dbReference>
<evidence type="ECO:0000313" key="14">
    <source>
        <dbReference type="EMBL" id="OTQ48764.1"/>
    </source>
</evidence>
<evidence type="ECO:0000256" key="4">
    <source>
        <dbReference type="ARBA" id="ARBA00016218"/>
    </source>
</evidence>